<proteinExistence type="predicted"/>
<gene>
    <name evidence="5" type="ORF">ASN_683</name>
    <name evidence="6" type="ORF">HK16_04405</name>
</gene>
<dbReference type="InterPro" id="IPR011051">
    <property type="entry name" value="RmlC_Cupin_sf"/>
</dbReference>
<evidence type="ECO:0000259" key="4">
    <source>
        <dbReference type="PROSITE" id="PS50943"/>
    </source>
</evidence>
<reference evidence="7" key="2">
    <citation type="submission" date="2014-09" db="EMBL/GenBank/DDBJ databases">
        <authorList>
            <person name="Illeghems K.G."/>
        </authorList>
    </citation>
    <scope>NUCLEOTIDE SEQUENCE [LARGE SCALE GENOMIC DNA]</scope>
    <source>
        <strain evidence="7">108B</strain>
    </source>
</reference>
<organism evidence="5 7">
    <name type="scientific">Acetobacter senegalensis</name>
    <dbReference type="NCBI Taxonomy" id="446692"/>
    <lineage>
        <taxon>Bacteria</taxon>
        <taxon>Pseudomonadati</taxon>
        <taxon>Pseudomonadota</taxon>
        <taxon>Alphaproteobacteria</taxon>
        <taxon>Acetobacterales</taxon>
        <taxon>Acetobacteraceae</taxon>
        <taxon>Acetobacter</taxon>
    </lineage>
</organism>
<dbReference type="Proteomes" id="UP000195072">
    <property type="component" value="Unassembled WGS sequence"/>
</dbReference>
<reference evidence="6 8" key="1">
    <citation type="submission" date="2014-06" db="EMBL/GenBank/DDBJ databases">
        <authorList>
            <person name="Ju J."/>
            <person name="Zhang J."/>
        </authorList>
    </citation>
    <scope>NUCLEOTIDE SEQUENCE [LARGE SCALE GENOMIC DNA]</scope>
    <source>
        <strain evidence="6">DmL_050</strain>
    </source>
</reference>
<evidence type="ECO:0000256" key="1">
    <source>
        <dbReference type="ARBA" id="ARBA00023015"/>
    </source>
</evidence>
<dbReference type="KEGG" id="asz:ASN_683"/>
<evidence type="ECO:0000313" key="8">
    <source>
        <dbReference type="Proteomes" id="UP000195072"/>
    </source>
</evidence>
<dbReference type="PANTHER" id="PTHR46797:SF23">
    <property type="entry name" value="HTH-TYPE TRANSCRIPTIONAL REGULATOR SUTR"/>
    <property type="match status" value="1"/>
</dbReference>
<dbReference type="Gene3D" id="2.60.120.10">
    <property type="entry name" value="Jelly Rolls"/>
    <property type="match status" value="1"/>
</dbReference>
<dbReference type="AlphaFoldDB" id="A0A0U5FJT6"/>
<feature type="domain" description="HTH cro/C1-type" evidence="4">
    <location>
        <begin position="22"/>
        <end position="76"/>
    </location>
</feature>
<dbReference type="InterPro" id="IPR050807">
    <property type="entry name" value="TransReg_Diox_bact_type"/>
</dbReference>
<dbReference type="SUPFAM" id="SSF47413">
    <property type="entry name" value="lambda repressor-like DNA-binding domains"/>
    <property type="match status" value="1"/>
</dbReference>
<evidence type="ECO:0000256" key="3">
    <source>
        <dbReference type="ARBA" id="ARBA00023163"/>
    </source>
</evidence>
<dbReference type="InterPro" id="IPR014710">
    <property type="entry name" value="RmlC-like_jellyroll"/>
</dbReference>
<dbReference type="GO" id="GO:0003677">
    <property type="term" value="F:DNA binding"/>
    <property type="evidence" value="ECO:0007669"/>
    <property type="project" value="UniProtKB-KW"/>
</dbReference>
<accession>A0A0U5FJT6</accession>
<evidence type="ECO:0000313" key="7">
    <source>
        <dbReference type="Proteomes" id="UP000056109"/>
    </source>
</evidence>
<keyword evidence="1" id="KW-0805">Transcription regulation</keyword>
<evidence type="ECO:0000313" key="6">
    <source>
        <dbReference type="EMBL" id="OUL64553.1"/>
    </source>
</evidence>
<keyword evidence="2" id="KW-0238">DNA-binding</keyword>
<dbReference type="SUPFAM" id="SSF51182">
    <property type="entry name" value="RmlC-like cupins"/>
    <property type="match status" value="1"/>
</dbReference>
<dbReference type="Gene3D" id="1.10.260.40">
    <property type="entry name" value="lambda repressor-like DNA-binding domains"/>
    <property type="match status" value="1"/>
</dbReference>
<dbReference type="Pfam" id="PF07883">
    <property type="entry name" value="Cupin_2"/>
    <property type="match status" value="1"/>
</dbReference>
<dbReference type="EMBL" id="LN606600">
    <property type="protein sequence ID" value="CEF40093.1"/>
    <property type="molecule type" value="Genomic_DNA"/>
</dbReference>
<dbReference type="CDD" id="cd00093">
    <property type="entry name" value="HTH_XRE"/>
    <property type="match status" value="1"/>
</dbReference>
<keyword evidence="7" id="KW-1185">Reference proteome</keyword>
<dbReference type="InterPro" id="IPR001387">
    <property type="entry name" value="Cro/C1-type_HTH"/>
</dbReference>
<dbReference type="SMART" id="SM00530">
    <property type="entry name" value="HTH_XRE"/>
    <property type="match status" value="1"/>
</dbReference>
<evidence type="ECO:0000313" key="5">
    <source>
        <dbReference type="EMBL" id="CEF40093.1"/>
    </source>
</evidence>
<dbReference type="PROSITE" id="PS50943">
    <property type="entry name" value="HTH_CROC1"/>
    <property type="match status" value="1"/>
</dbReference>
<dbReference type="GO" id="GO:0005829">
    <property type="term" value="C:cytosol"/>
    <property type="evidence" value="ECO:0007669"/>
    <property type="project" value="TreeGrafter"/>
</dbReference>
<dbReference type="Proteomes" id="UP000056109">
    <property type="component" value="Chromosome I"/>
</dbReference>
<dbReference type="PATRIC" id="fig|446692.3.peg.650"/>
<keyword evidence="3" id="KW-0804">Transcription</keyword>
<dbReference type="EMBL" id="JOOZ01000168">
    <property type="protein sequence ID" value="OUL64553.1"/>
    <property type="molecule type" value="Genomic_DNA"/>
</dbReference>
<protein>
    <submittedName>
        <fullName evidence="6">Cro/Cl family transcriptional regulator</fullName>
    </submittedName>
    <submittedName>
        <fullName evidence="5">Putative transcriptional regulator</fullName>
    </submittedName>
</protein>
<dbReference type="Pfam" id="PF01381">
    <property type="entry name" value="HTH_3"/>
    <property type="match status" value="1"/>
</dbReference>
<reference evidence="5" key="3">
    <citation type="submission" date="2014-09" db="EMBL/GenBank/DDBJ databases">
        <authorList>
            <person name="Magalhaes I.L.F."/>
            <person name="Oliveira U."/>
            <person name="Santos F.R."/>
            <person name="Vidigal T.H.D.A."/>
            <person name="Brescovit A.D."/>
            <person name="Santos A.J."/>
        </authorList>
    </citation>
    <scope>NUCLEOTIDE SEQUENCE</scope>
    <source>
        <strain evidence="5">108B</strain>
    </source>
</reference>
<dbReference type="GO" id="GO:0003700">
    <property type="term" value="F:DNA-binding transcription factor activity"/>
    <property type="evidence" value="ECO:0007669"/>
    <property type="project" value="TreeGrafter"/>
</dbReference>
<evidence type="ECO:0000256" key="2">
    <source>
        <dbReference type="ARBA" id="ARBA00023125"/>
    </source>
</evidence>
<dbReference type="CDD" id="cd02209">
    <property type="entry name" value="cupin_XRE_C"/>
    <property type="match status" value="1"/>
</dbReference>
<dbReference type="PANTHER" id="PTHR46797">
    <property type="entry name" value="HTH-TYPE TRANSCRIPTIONAL REGULATOR"/>
    <property type="match status" value="1"/>
</dbReference>
<name>A0A0U5FJT6_9PROT</name>
<dbReference type="InterPro" id="IPR010982">
    <property type="entry name" value="Lambda_DNA-bd_dom_sf"/>
</dbReference>
<sequence length="189" mass="21053">MGTIMHNQAPRSDVLAHVGTNLRRLRKEAGLSQEALAAASGISRRMIVNLETGNANISLGTLDRLAEALNTSFLKLVSNPEREIRRLEEVMWRGVGPQSQATLLGAAPARHDTQLWLWSLEVGERYTADPDPEGWHEMIFVLQGTLRLDFDTESQIVPTNDFTIYSSAQNYAYQNVGNSVLRFIRSVSS</sequence>
<dbReference type="InterPro" id="IPR013096">
    <property type="entry name" value="Cupin_2"/>
</dbReference>